<protein>
    <submittedName>
        <fullName evidence="2">DUF2069 domain-containing protein</fullName>
    </submittedName>
</protein>
<feature type="transmembrane region" description="Helical" evidence="1">
    <location>
        <begin position="68"/>
        <end position="89"/>
    </location>
</feature>
<feature type="transmembrane region" description="Helical" evidence="1">
    <location>
        <begin position="95"/>
        <end position="115"/>
    </location>
</feature>
<keyword evidence="1" id="KW-0812">Transmembrane</keyword>
<evidence type="ECO:0000256" key="1">
    <source>
        <dbReference type="SAM" id="Phobius"/>
    </source>
</evidence>
<feature type="transmembrane region" description="Helical" evidence="1">
    <location>
        <begin position="39"/>
        <end position="56"/>
    </location>
</feature>
<dbReference type="Pfam" id="PF09842">
    <property type="entry name" value="DUF2069"/>
    <property type="match status" value="1"/>
</dbReference>
<dbReference type="KEGG" id="ncu:F0U83_07655"/>
<proteinExistence type="predicted"/>
<keyword evidence="1" id="KW-0472">Membrane</keyword>
<dbReference type="InterPro" id="IPR018643">
    <property type="entry name" value="DUF2069_membrane"/>
</dbReference>
<sequence>METLHKKVRLSRSLTLLSFFGLLLLFTLWYLIIHPLETGKPWVIWLVHMLPLAFFIPTMKSGNPRNHAWLCFVLILYFNEAVLAATTRVDTRTFGIIYALLVVVLFTAAMMYARWASQYARLSREQDSNASHV</sequence>
<dbReference type="Proteomes" id="UP000324760">
    <property type="component" value="Chromosome"/>
</dbReference>
<gene>
    <name evidence="2" type="ORF">F0U83_07655</name>
</gene>
<evidence type="ECO:0000313" key="3">
    <source>
        <dbReference type="Proteomes" id="UP000324760"/>
    </source>
</evidence>
<keyword evidence="1" id="KW-1133">Transmembrane helix</keyword>
<feature type="transmembrane region" description="Helical" evidence="1">
    <location>
        <begin position="12"/>
        <end position="33"/>
    </location>
</feature>
<name>A0A5P1RBE2_9GAMM</name>
<organism evidence="2 3">
    <name type="scientific">Neptunomonas concharum</name>
    <dbReference type="NCBI Taxonomy" id="1031538"/>
    <lineage>
        <taxon>Bacteria</taxon>
        <taxon>Pseudomonadati</taxon>
        <taxon>Pseudomonadota</taxon>
        <taxon>Gammaproteobacteria</taxon>
        <taxon>Oceanospirillales</taxon>
        <taxon>Oceanospirillaceae</taxon>
        <taxon>Neptunomonas</taxon>
    </lineage>
</organism>
<dbReference type="RefSeq" id="WP_138987206.1">
    <property type="nucleotide sequence ID" value="NZ_CP043869.1"/>
</dbReference>
<accession>A0A5P1RBE2</accession>
<reference evidence="2 3" key="1">
    <citation type="journal article" date="2019" name="Biochem. Eng. J.">
        <title>Metabolic engineering of the marine bacteria Neptunomonas concharum for the production of acetoin and meso-2,3-butanediol from acetate.</title>
        <authorList>
            <person name="Li W."/>
            <person name="Pu N."/>
            <person name="Liu C.-X."/>
            <person name="Yuan Q.-P."/>
            <person name="Li Z.-J."/>
        </authorList>
    </citation>
    <scope>NUCLEOTIDE SEQUENCE [LARGE SCALE GENOMIC DNA]</scope>
    <source>
        <strain evidence="2 3">JCM17730</strain>
    </source>
</reference>
<keyword evidence="3" id="KW-1185">Reference proteome</keyword>
<dbReference type="AlphaFoldDB" id="A0A5P1RBE2"/>
<dbReference type="OrthoDB" id="5738125at2"/>
<dbReference type="EMBL" id="CP043869">
    <property type="protein sequence ID" value="QEQ96595.1"/>
    <property type="molecule type" value="Genomic_DNA"/>
</dbReference>
<evidence type="ECO:0000313" key="2">
    <source>
        <dbReference type="EMBL" id="QEQ96595.1"/>
    </source>
</evidence>